<reference evidence="1 2" key="1">
    <citation type="journal article" date="2016" name="Nat. Commun.">
        <title>Thousands of microbial genomes shed light on interconnected biogeochemical processes in an aquifer system.</title>
        <authorList>
            <person name="Anantharaman K."/>
            <person name="Brown C.T."/>
            <person name="Hug L.A."/>
            <person name="Sharon I."/>
            <person name="Castelle C.J."/>
            <person name="Probst A.J."/>
            <person name="Thomas B.C."/>
            <person name="Singh A."/>
            <person name="Wilkins M.J."/>
            <person name="Karaoz U."/>
            <person name="Brodie E.L."/>
            <person name="Williams K.H."/>
            <person name="Hubbard S.S."/>
            <person name="Banfield J.F."/>
        </authorList>
    </citation>
    <scope>NUCLEOTIDE SEQUENCE [LARGE SCALE GENOMIC DNA]</scope>
</reference>
<protein>
    <recommendedName>
        <fullName evidence="3">PqqD family protein</fullName>
    </recommendedName>
</protein>
<proteinExistence type="predicted"/>
<evidence type="ECO:0008006" key="3">
    <source>
        <dbReference type="Google" id="ProtNLM"/>
    </source>
</evidence>
<dbReference type="AlphaFoldDB" id="A0A1F5Z001"/>
<accession>A0A1F5Z001</accession>
<evidence type="ECO:0000313" key="2">
    <source>
        <dbReference type="Proteomes" id="UP000177354"/>
    </source>
</evidence>
<comment type="caution">
    <text evidence="1">The sequence shown here is derived from an EMBL/GenBank/DDBJ whole genome shotgun (WGS) entry which is preliminary data.</text>
</comment>
<gene>
    <name evidence="1" type="ORF">A2777_05365</name>
</gene>
<organism evidence="1 2">
    <name type="scientific">Candidatus Gottesmanbacteria bacterium RIFCSPHIGHO2_01_FULL_40_15</name>
    <dbReference type="NCBI Taxonomy" id="1798376"/>
    <lineage>
        <taxon>Bacteria</taxon>
        <taxon>Candidatus Gottesmaniibacteriota</taxon>
    </lineage>
</organism>
<dbReference type="Pfam" id="PF05402">
    <property type="entry name" value="PqqD"/>
    <property type="match status" value="1"/>
</dbReference>
<sequence length="86" mass="9865">MKITVNKGFISRKLGGKTVIFDGEKSLLFTLNETATLIYKKLVYGWDINQISDFLVKKYGLNKKQADKDIRNLVSDLQRKKIIKTA</sequence>
<name>A0A1F5Z001_9BACT</name>
<dbReference type="InterPro" id="IPR041881">
    <property type="entry name" value="PqqD_sf"/>
</dbReference>
<dbReference type="EMBL" id="MFJF01000025">
    <property type="protein sequence ID" value="OGG05778.1"/>
    <property type="molecule type" value="Genomic_DNA"/>
</dbReference>
<evidence type="ECO:0000313" key="1">
    <source>
        <dbReference type="EMBL" id="OGG05778.1"/>
    </source>
</evidence>
<dbReference type="Gene3D" id="1.10.10.1150">
    <property type="entry name" value="Coenzyme PQQ synthesis protein D (PqqD)"/>
    <property type="match status" value="1"/>
</dbReference>
<dbReference type="InterPro" id="IPR008792">
    <property type="entry name" value="PQQD"/>
</dbReference>
<dbReference type="Proteomes" id="UP000177354">
    <property type="component" value="Unassembled WGS sequence"/>
</dbReference>